<feature type="compositionally biased region" description="Polar residues" evidence="1">
    <location>
        <begin position="365"/>
        <end position="383"/>
    </location>
</feature>
<gene>
    <name evidence="2" type="ORF">FCM35_KLT10039</name>
</gene>
<dbReference type="PANTHER" id="PTHR33157">
    <property type="entry name" value="AUTONOMOUS TRANSPOSABLE ELEMENT EN-1 MOSAIC PROTEIN-RELATED"/>
    <property type="match status" value="1"/>
</dbReference>
<evidence type="ECO:0000313" key="3">
    <source>
        <dbReference type="Proteomes" id="UP000623129"/>
    </source>
</evidence>
<dbReference type="GO" id="GO:0032196">
    <property type="term" value="P:transposition"/>
    <property type="evidence" value="ECO:0007669"/>
    <property type="project" value="InterPro"/>
</dbReference>
<feature type="compositionally biased region" description="Basic residues" evidence="1">
    <location>
        <begin position="217"/>
        <end position="228"/>
    </location>
</feature>
<dbReference type="InterPro" id="IPR004252">
    <property type="entry name" value="Probable_transposase_24"/>
</dbReference>
<evidence type="ECO:0000256" key="1">
    <source>
        <dbReference type="SAM" id="MobiDB-lite"/>
    </source>
</evidence>
<dbReference type="Proteomes" id="UP000623129">
    <property type="component" value="Unassembled WGS sequence"/>
</dbReference>
<name>A0A833R2D7_9POAL</name>
<dbReference type="OrthoDB" id="1434255at2759"/>
<feature type="region of interest" description="Disordered" evidence="1">
    <location>
        <begin position="421"/>
        <end position="457"/>
    </location>
</feature>
<feature type="region of interest" description="Disordered" evidence="1">
    <location>
        <begin position="88"/>
        <end position="401"/>
    </location>
</feature>
<feature type="region of interest" description="Disordered" evidence="1">
    <location>
        <begin position="1"/>
        <end position="31"/>
    </location>
</feature>
<dbReference type="InterPro" id="IPR039266">
    <property type="entry name" value="EN-1/SPM"/>
</dbReference>
<feature type="region of interest" description="Disordered" evidence="1">
    <location>
        <begin position="47"/>
        <end position="75"/>
    </location>
</feature>
<feature type="compositionally biased region" description="Polar residues" evidence="1">
    <location>
        <begin position="274"/>
        <end position="303"/>
    </location>
</feature>
<organism evidence="2 3">
    <name type="scientific">Carex littledalei</name>
    <dbReference type="NCBI Taxonomy" id="544730"/>
    <lineage>
        <taxon>Eukaryota</taxon>
        <taxon>Viridiplantae</taxon>
        <taxon>Streptophyta</taxon>
        <taxon>Embryophyta</taxon>
        <taxon>Tracheophyta</taxon>
        <taxon>Spermatophyta</taxon>
        <taxon>Magnoliopsida</taxon>
        <taxon>Liliopsida</taxon>
        <taxon>Poales</taxon>
        <taxon>Cyperaceae</taxon>
        <taxon>Cyperoideae</taxon>
        <taxon>Cariceae</taxon>
        <taxon>Carex</taxon>
        <taxon>Carex subgen. Euthyceras</taxon>
    </lineage>
</organism>
<feature type="compositionally biased region" description="Polar residues" evidence="1">
    <location>
        <begin position="202"/>
        <end position="211"/>
    </location>
</feature>
<sequence>MAAAEPSRGPRTRRRCREQERSESTLHGQAAVREDEYYLTVNNVADISGDASQPEMASRRKNPRPTPTVISESSSYEVMVARTRKMQYEMVARERQERGEPPRFASATDRTTPPEPVSINHRAEPVIPPHQTDPVSPPHQTGPGEPPRQTDPVIPPRQTDPVIPPHQTDPVSPPHQTGPGEPPRQTDPVIPPRQTEPVIPPRQTNLQSTNPPQGPPRQHRKVNVRPKPRGCDSTGRRRSARLNPIDVTPILNTTADTNHPESSPASVVDPEDTASLSPSPLRSNRAESSGSVRTLRSGRTLSSIKPPWWKPPPQGQMEASPSPNPASRSPAAGQSPPGAVLKEASTAAPQSPLGKSPAGPEPDPQRQTEVSDAEQMNSDQLSPPQGVFHDDGSRRCRMRRPLRSIPEARLLSGLELDNSASGVAAGKRKRRTKGKKPEVRNGRGLAKPREPSKPADRPKLMVVGDAEFTSEPEDTKVVATIRLLTLANLPGPFRSYNTLPSGARFDTLKQFLQRYSWGEEEDVLRCIDVFENIAADAYGRVLTDTRRVCLEKYGPSKEEWKGYCPRWCKNESIWKGLCDIWSTPIWEEQSSRNRANKLKRGSVASHVGGSRSTFRHKQKMIAERGDSVALKDVFDRTHLRKAKDGSKEYVNTRSRNAMVLYMELKKAHGKEVEEEKLWELAVEGEDRSGRLFGFGNKSRTSKANRELEAVEASASGPTKSTATSAEDGSRRFTEEEVAKLVAEKVAAARSCFAGEIAAQELRHKAELDKASSDTAMNNARFELLFKATGVKPPNPADVLAGSMSGGGGNTLGEGPYRPKSREHILISPLVRFAAAGAICSRLWAPPFHPSLN</sequence>
<accession>A0A833R2D7</accession>
<feature type="compositionally biased region" description="Polar residues" evidence="1">
    <location>
        <begin position="250"/>
        <end position="265"/>
    </location>
</feature>
<protein>
    <submittedName>
        <fullName evidence="2">Plant transposase (Ptta/En/Spm family)</fullName>
    </submittedName>
</protein>
<feature type="compositionally biased region" description="Basic and acidic residues" evidence="1">
    <location>
        <begin position="91"/>
        <end position="101"/>
    </location>
</feature>
<proteinExistence type="predicted"/>
<feature type="compositionally biased region" description="Low complexity" evidence="1">
    <location>
        <begin position="319"/>
        <end position="332"/>
    </location>
</feature>
<feature type="compositionally biased region" description="Polar residues" evidence="1">
    <location>
        <begin position="715"/>
        <end position="726"/>
    </location>
</feature>
<reference evidence="2" key="1">
    <citation type="submission" date="2020-01" db="EMBL/GenBank/DDBJ databases">
        <title>Genome sequence of Kobresia littledalei, the first chromosome-level genome in the family Cyperaceae.</title>
        <authorList>
            <person name="Qu G."/>
        </authorList>
    </citation>
    <scope>NUCLEOTIDE SEQUENCE</scope>
    <source>
        <strain evidence="2">C.B.Clarke</strain>
        <tissue evidence="2">Leaf</tissue>
    </source>
</reference>
<dbReference type="AlphaFoldDB" id="A0A833R2D7"/>
<keyword evidence="3" id="KW-1185">Reference proteome</keyword>
<feature type="region of interest" description="Disordered" evidence="1">
    <location>
        <begin position="703"/>
        <end position="730"/>
    </location>
</feature>
<comment type="caution">
    <text evidence="2">The sequence shown here is derived from an EMBL/GenBank/DDBJ whole genome shotgun (WGS) entry which is preliminary data.</text>
</comment>
<dbReference type="EMBL" id="SWLB01000002">
    <property type="protein sequence ID" value="KAF3341195.1"/>
    <property type="molecule type" value="Genomic_DNA"/>
</dbReference>
<evidence type="ECO:0000313" key="2">
    <source>
        <dbReference type="EMBL" id="KAF3341195.1"/>
    </source>
</evidence>
<feature type="compositionally biased region" description="Basic and acidic residues" evidence="1">
    <location>
        <begin position="435"/>
        <end position="457"/>
    </location>
</feature>
<dbReference type="Pfam" id="PF03004">
    <property type="entry name" value="Transposase_24"/>
    <property type="match status" value="1"/>
</dbReference>